<dbReference type="EMBL" id="SNRY01000187">
    <property type="protein sequence ID" value="KAA6345074.1"/>
    <property type="molecule type" value="Genomic_DNA"/>
</dbReference>
<proteinExistence type="predicted"/>
<dbReference type="AlphaFoldDB" id="A0A5J4SFY0"/>
<feature type="region of interest" description="Disordered" evidence="1">
    <location>
        <begin position="1"/>
        <end position="34"/>
    </location>
</feature>
<reference evidence="2" key="1">
    <citation type="submission" date="2019-03" db="EMBL/GenBank/DDBJ databases">
        <title>Single cell metagenomics reveals metabolic interactions within the superorganism composed of flagellate Streblomastix strix and complex community of Bacteroidetes bacteria on its surface.</title>
        <authorList>
            <person name="Treitli S.C."/>
            <person name="Kolisko M."/>
            <person name="Husnik F."/>
            <person name="Keeling P."/>
            <person name="Hampl V."/>
        </authorList>
    </citation>
    <scope>NUCLEOTIDE SEQUENCE</scope>
    <source>
        <strain evidence="2">STM</strain>
    </source>
</reference>
<protein>
    <submittedName>
        <fullName evidence="2">Uncharacterized protein</fullName>
    </submittedName>
</protein>
<evidence type="ECO:0000256" key="1">
    <source>
        <dbReference type="SAM" id="MobiDB-lite"/>
    </source>
</evidence>
<gene>
    <name evidence="2" type="ORF">EZS27_007340</name>
</gene>
<evidence type="ECO:0000313" key="2">
    <source>
        <dbReference type="EMBL" id="KAA6345074.1"/>
    </source>
</evidence>
<name>A0A5J4SFY0_9ZZZZ</name>
<accession>A0A5J4SFY0</accession>
<sequence length="51" mass="6044">MRQTWMKYSIVSPEKRSGKENKKFDKKTTNTEKSDQTKADFLVVMVLYNVN</sequence>
<comment type="caution">
    <text evidence="2">The sequence shown here is derived from an EMBL/GenBank/DDBJ whole genome shotgun (WGS) entry which is preliminary data.</text>
</comment>
<feature type="compositionally biased region" description="Basic and acidic residues" evidence="1">
    <location>
        <begin position="13"/>
        <end position="34"/>
    </location>
</feature>
<organism evidence="2">
    <name type="scientific">termite gut metagenome</name>
    <dbReference type="NCBI Taxonomy" id="433724"/>
    <lineage>
        <taxon>unclassified sequences</taxon>
        <taxon>metagenomes</taxon>
        <taxon>organismal metagenomes</taxon>
    </lineage>
</organism>